<comment type="caution">
    <text evidence="2">The sequence shown here is derived from an EMBL/GenBank/DDBJ whole genome shotgun (WGS) entry which is preliminary data.</text>
</comment>
<feature type="compositionally biased region" description="Polar residues" evidence="1">
    <location>
        <begin position="48"/>
        <end position="71"/>
    </location>
</feature>
<gene>
    <name evidence="2" type="ORF">BGW38_010104</name>
</gene>
<feature type="non-terminal residue" evidence="2">
    <location>
        <position position="377"/>
    </location>
</feature>
<dbReference type="AlphaFoldDB" id="A0A9P6KFV6"/>
<name>A0A9P6KFV6_9FUNG</name>
<reference evidence="2" key="1">
    <citation type="journal article" date="2020" name="Fungal Divers.">
        <title>Resolving the Mortierellaceae phylogeny through synthesis of multi-gene phylogenetics and phylogenomics.</title>
        <authorList>
            <person name="Vandepol N."/>
            <person name="Liber J."/>
            <person name="Desiro A."/>
            <person name="Na H."/>
            <person name="Kennedy M."/>
            <person name="Barry K."/>
            <person name="Grigoriev I.V."/>
            <person name="Miller A.N."/>
            <person name="O'Donnell K."/>
            <person name="Stajich J.E."/>
            <person name="Bonito G."/>
        </authorList>
    </citation>
    <scope>NUCLEOTIDE SEQUENCE</scope>
    <source>
        <strain evidence="2">KOD1015</strain>
    </source>
</reference>
<protein>
    <submittedName>
        <fullName evidence="2">Uncharacterized protein</fullName>
    </submittedName>
</protein>
<feature type="region of interest" description="Disordered" evidence="1">
    <location>
        <begin position="357"/>
        <end position="377"/>
    </location>
</feature>
<feature type="region of interest" description="Disordered" evidence="1">
    <location>
        <begin position="305"/>
        <end position="324"/>
    </location>
</feature>
<evidence type="ECO:0000313" key="3">
    <source>
        <dbReference type="Proteomes" id="UP000780801"/>
    </source>
</evidence>
<organism evidence="2 3">
    <name type="scientific">Lunasporangiospora selenospora</name>
    <dbReference type="NCBI Taxonomy" id="979761"/>
    <lineage>
        <taxon>Eukaryota</taxon>
        <taxon>Fungi</taxon>
        <taxon>Fungi incertae sedis</taxon>
        <taxon>Mucoromycota</taxon>
        <taxon>Mortierellomycotina</taxon>
        <taxon>Mortierellomycetes</taxon>
        <taxon>Mortierellales</taxon>
        <taxon>Mortierellaceae</taxon>
        <taxon>Lunasporangiospora</taxon>
    </lineage>
</organism>
<evidence type="ECO:0000256" key="1">
    <source>
        <dbReference type="SAM" id="MobiDB-lite"/>
    </source>
</evidence>
<keyword evidence="3" id="KW-1185">Reference proteome</keyword>
<feature type="region of interest" description="Disordered" evidence="1">
    <location>
        <begin position="93"/>
        <end position="155"/>
    </location>
</feature>
<proteinExistence type="predicted"/>
<dbReference type="Proteomes" id="UP000780801">
    <property type="component" value="Unassembled WGS sequence"/>
</dbReference>
<feature type="compositionally biased region" description="Low complexity" evidence="1">
    <location>
        <begin position="128"/>
        <end position="145"/>
    </location>
</feature>
<evidence type="ECO:0000313" key="2">
    <source>
        <dbReference type="EMBL" id="KAF9583167.1"/>
    </source>
</evidence>
<accession>A0A9P6KFV6</accession>
<feature type="region of interest" description="Disordered" evidence="1">
    <location>
        <begin position="24"/>
        <end position="78"/>
    </location>
</feature>
<dbReference type="EMBL" id="JAABOA010000789">
    <property type="protein sequence ID" value="KAF9583167.1"/>
    <property type="molecule type" value="Genomic_DNA"/>
</dbReference>
<feature type="compositionally biased region" description="Low complexity" evidence="1">
    <location>
        <begin position="305"/>
        <end position="321"/>
    </location>
</feature>
<feature type="compositionally biased region" description="Polar residues" evidence="1">
    <location>
        <begin position="25"/>
        <end position="34"/>
    </location>
</feature>
<sequence length="377" mass="38911">MLSLIRPSASPCLRQDASAPLALAPTSTTLAQIPSSSSSTSQHPSKRLASSNSPSPAAKQRQTFNANPNNHTTSSSSSALSYKELVAQFTANAPQPYGTIPPRRRKTGASTNRRVLMSPAGAGGDAGSVGTPSSAVTTPSATASPKTRRAAPQAPSPVTCLELQPTAMAATAAAACSAQITDEDNGEARSSLVHTKLIQPLVHSIQSLLPESASSSTRLGFWANLKAQCMASTATFPWSTSGSFSNTQNAVDAPTSPGEGLELFSPPIALLVSNVSPVATVDATPLPASPLSDALLALPNLAPTPVQSCDQSSSPSSPDSQRPVNYPAAFAAVGKFRPARSDTIPLITFTYHETPVVERTRPPPPTTLLKSPRAMQA</sequence>
<dbReference type="OrthoDB" id="5573882at2759"/>